<name>A0A7W7WSY2_9PSEU</name>
<dbReference type="EMBL" id="JACHJS010000001">
    <property type="protein sequence ID" value="MBB4962671.1"/>
    <property type="molecule type" value="Genomic_DNA"/>
</dbReference>
<feature type="chain" id="PRO_5031301423" description="Lipoprotein" evidence="1">
    <location>
        <begin position="25"/>
        <end position="152"/>
    </location>
</feature>
<dbReference type="RefSeq" id="WP_184665563.1">
    <property type="nucleotide sequence ID" value="NZ_BAABAI010000035.1"/>
</dbReference>
<sequence length="152" mass="16343">MADKRGALAALCALLLTGCGPAVAGTPKPLTITDTERALVSGYFDNLNKAGTAGVDKQRELLRETQHPDFEDDDCELPEGTLRVVPTLATLRLDADWTPPEQDEHPRGVVFVVAVTLTLFQEGTEIGSQIGSQHVVLLNGRAYGFAPCITRK</sequence>
<proteinExistence type="predicted"/>
<gene>
    <name evidence="2" type="ORF">F4559_000030</name>
</gene>
<evidence type="ECO:0000313" key="3">
    <source>
        <dbReference type="Proteomes" id="UP000542674"/>
    </source>
</evidence>
<evidence type="ECO:0008006" key="4">
    <source>
        <dbReference type="Google" id="ProtNLM"/>
    </source>
</evidence>
<keyword evidence="3" id="KW-1185">Reference proteome</keyword>
<accession>A0A7W7WSY2</accession>
<protein>
    <recommendedName>
        <fullName evidence="4">Lipoprotein</fullName>
    </recommendedName>
</protein>
<evidence type="ECO:0000313" key="2">
    <source>
        <dbReference type="EMBL" id="MBB4962671.1"/>
    </source>
</evidence>
<dbReference type="AlphaFoldDB" id="A0A7W7WSY2"/>
<evidence type="ECO:0000256" key="1">
    <source>
        <dbReference type="SAM" id="SignalP"/>
    </source>
</evidence>
<comment type="caution">
    <text evidence="2">The sequence shown here is derived from an EMBL/GenBank/DDBJ whole genome shotgun (WGS) entry which is preliminary data.</text>
</comment>
<organism evidence="2 3">
    <name type="scientific">Saccharothrix violaceirubra</name>
    <dbReference type="NCBI Taxonomy" id="413306"/>
    <lineage>
        <taxon>Bacteria</taxon>
        <taxon>Bacillati</taxon>
        <taxon>Actinomycetota</taxon>
        <taxon>Actinomycetes</taxon>
        <taxon>Pseudonocardiales</taxon>
        <taxon>Pseudonocardiaceae</taxon>
        <taxon>Saccharothrix</taxon>
    </lineage>
</organism>
<dbReference type="PROSITE" id="PS51257">
    <property type="entry name" value="PROKAR_LIPOPROTEIN"/>
    <property type="match status" value="1"/>
</dbReference>
<keyword evidence="1" id="KW-0732">Signal</keyword>
<reference evidence="2 3" key="1">
    <citation type="submission" date="2020-08" db="EMBL/GenBank/DDBJ databases">
        <title>Sequencing the genomes of 1000 actinobacteria strains.</title>
        <authorList>
            <person name="Klenk H.-P."/>
        </authorList>
    </citation>
    <scope>NUCLEOTIDE SEQUENCE [LARGE SCALE GENOMIC DNA]</scope>
    <source>
        <strain evidence="2 3">DSM 45084</strain>
    </source>
</reference>
<dbReference type="Proteomes" id="UP000542674">
    <property type="component" value="Unassembled WGS sequence"/>
</dbReference>
<feature type="signal peptide" evidence="1">
    <location>
        <begin position="1"/>
        <end position="24"/>
    </location>
</feature>